<gene>
    <name evidence="1" type="ORF">E2C01_053269</name>
</gene>
<protein>
    <submittedName>
        <fullName evidence="1">Uncharacterized protein</fullName>
    </submittedName>
</protein>
<keyword evidence="2" id="KW-1185">Reference proteome</keyword>
<organism evidence="1 2">
    <name type="scientific">Portunus trituberculatus</name>
    <name type="common">Swimming crab</name>
    <name type="synonym">Neptunus trituberculatus</name>
    <dbReference type="NCBI Taxonomy" id="210409"/>
    <lineage>
        <taxon>Eukaryota</taxon>
        <taxon>Metazoa</taxon>
        <taxon>Ecdysozoa</taxon>
        <taxon>Arthropoda</taxon>
        <taxon>Crustacea</taxon>
        <taxon>Multicrustacea</taxon>
        <taxon>Malacostraca</taxon>
        <taxon>Eumalacostraca</taxon>
        <taxon>Eucarida</taxon>
        <taxon>Decapoda</taxon>
        <taxon>Pleocyemata</taxon>
        <taxon>Brachyura</taxon>
        <taxon>Eubrachyura</taxon>
        <taxon>Portunoidea</taxon>
        <taxon>Portunidae</taxon>
        <taxon>Portuninae</taxon>
        <taxon>Portunus</taxon>
    </lineage>
</organism>
<dbReference type="Proteomes" id="UP000324222">
    <property type="component" value="Unassembled WGS sequence"/>
</dbReference>
<dbReference type="EMBL" id="VSRR010016393">
    <property type="protein sequence ID" value="MPC59253.1"/>
    <property type="molecule type" value="Genomic_DNA"/>
</dbReference>
<sequence>MVVFEGSRGDPTPAEEILGLLSYGSGRVRFLLCVSVRGVTVSARITGHTVGLTPLEQPFGINNVLVSVPWRRSWNLILPVAAAAAAAARRGCMAVAGVHVLVLSYGM</sequence>
<evidence type="ECO:0000313" key="2">
    <source>
        <dbReference type="Proteomes" id="UP000324222"/>
    </source>
</evidence>
<name>A0A5B7GNW4_PORTR</name>
<evidence type="ECO:0000313" key="1">
    <source>
        <dbReference type="EMBL" id="MPC59253.1"/>
    </source>
</evidence>
<dbReference type="AlphaFoldDB" id="A0A5B7GNW4"/>
<comment type="caution">
    <text evidence="1">The sequence shown here is derived from an EMBL/GenBank/DDBJ whole genome shotgun (WGS) entry which is preliminary data.</text>
</comment>
<proteinExistence type="predicted"/>
<accession>A0A5B7GNW4</accession>
<reference evidence="1 2" key="1">
    <citation type="submission" date="2019-05" db="EMBL/GenBank/DDBJ databases">
        <title>Another draft genome of Portunus trituberculatus and its Hox gene families provides insights of decapod evolution.</title>
        <authorList>
            <person name="Jeong J.-H."/>
            <person name="Song I."/>
            <person name="Kim S."/>
            <person name="Choi T."/>
            <person name="Kim D."/>
            <person name="Ryu S."/>
            <person name="Kim W."/>
        </authorList>
    </citation>
    <scope>NUCLEOTIDE SEQUENCE [LARGE SCALE GENOMIC DNA]</scope>
    <source>
        <tissue evidence="1">Muscle</tissue>
    </source>
</reference>